<keyword evidence="2" id="KW-1185">Reference proteome</keyword>
<evidence type="ECO:0000313" key="1">
    <source>
        <dbReference type="EMBL" id="KAL0101139.1"/>
    </source>
</evidence>
<sequence>MEITENVLDLQLQMSNKIHEGQLPFLNMERSMEISRLQWELISLLIARKKYQFLVGKNLMLLINKTKLMLFKTYTFFGRKFKLLIKARFHKRDLPPISPIFP</sequence>
<proteinExistence type="predicted"/>
<gene>
    <name evidence="1" type="ORF">PUN28_018770</name>
</gene>
<protein>
    <submittedName>
        <fullName evidence="1">Uncharacterized protein</fullName>
    </submittedName>
</protein>
<reference evidence="1 2" key="1">
    <citation type="submission" date="2023-03" db="EMBL/GenBank/DDBJ databases">
        <title>High recombination rates correlate with genetic variation in Cardiocondyla obscurior ants.</title>
        <authorList>
            <person name="Errbii M."/>
        </authorList>
    </citation>
    <scope>NUCLEOTIDE SEQUENCE [LARGE SCALE GENOMIC DNA]</scope>
    <source>
        <strain evidence="1">Alpha-2009</strain>
        <tissue evidence="1">Whole body</tissue>
    </source>
</reference>
<organism evidence="1 2">
    <name type="scientific">Cardiocondyla obscurior</name>
    <dbReference type="NCBI Taxonomy" id="286306"/>
    <lineage>
        <taxon>Eukaryota</taxon>
        <taxon>Metazoa</taxon>
        <taxon>Ecdysozoa</taxon>
        <taxon>Arthropoda</taxon>
        <taxon>Hexapoda</taxon>
        <taxon>Insecta</taxon>
        <taxon>Pterygota</taxon>
        <taxon>Neoptera</taxon>
        <taxon>Endopterygota</taxon>
        <taxon>Hymenoptera</taxon>
        <taxon>Apocrita</taxon>
        <taxon>Aculeata</taxon>
        <taxon>Formicoidea</taxon>
        <taxon>Formicidae</taxon>
        <taxon>Myrmicinae</taxon>
        <taxon>Cardiocondyla</taxon>
    </lineage>
</organism>
<name>A0AAW2EBS6_9HYME</name>
<dbReference type="AlphaFoldDB" id="A0AAW2EBS6"/>
<dbReference type="Proteomes" id="UP001430953">
    <property type="component" value="Unassembled WGS sequence"/>
</dbReference>
<comment type="caution">
    <text evidence="1">The sequence shown here is derived from an EMBL/GenBank/DDBJ whole genome shotgun (WGS) entry which is preliminary data.</text>
</comment>
<accession>A0AAW2EBS6</accession>
<dbReference type="EMBL" id="JADYXP020000024">
    <property type="protein sequence ID" value="KAL0101139.1"/>
    <property type="molecule type" value="Genomic_DNA"/>
</dbReference>
<evidence type="ECO:0000313" key="2">
    <source>
        <dbReference type="Proteomes" id="UP001430953"/>
    </source>
</evidence>